<keyword evidence="2" id="KW-1133">Transmembrane helix</keyword>
<proteinExistence type="predicted"/>
<evidence type="ECO:0000256" key="1">
    <source>
        <dbReference type="SAM" id="MobiDB-lite"/>
    </source>
</evidence>
<evidence type="ECO:0000313" key="3">
    <source>
        <dbReference type="EMBL" id="KAB7790339.1"/>
    </source>
</evidence>
<accession>A0A6I1GLR4</accession>
<comment type="caution">
    <text evidence="3">The sequence shown here is derived from an EMBL/GenBank/DDBJ whole genome shotgun (WGS) entry which is preliminary data.</text>
</comment>
<keyword evidence="4" id="KW-1185">Reference proteome</keyword>
<evidence type="ECO:0000313" key="4">
    <source>
        <dbReference type="Proteomes" id="UP000441772"/>
    </source>
</evidence>
<dbReference type="EMBL" id="WBVT01000015">
    <property type="protein sequence ID" value="KAB7790339.1"/>
    <property type="molecule type" value="Genomic_DNA"/>
</dbReference>
<sequence>MRSEKDSSDMADNAEHSLQSGEKSKRRKKTVWLCLVVSAIVVVLVVAVAVVSLWVIPASKRAEQAAQEAADIKAAPAKITKVDTACDTKEAFSETAINKEIMVTEDGGKSLTLLSGKDSDKKAVECVLKNFGMPDDLRSRILNAKMDDGLKTERWKGMDVTWIYNDNSGLQLTVEAVGSEPAANSAQ</sequence>
<dbReference type="Proteomes" id="UP000441772">
    <property type="component" value="Unassembled WGS sequence"/>
</dbReference>
<organism evidence="3 4">
    <name type="scientific">Bifidobacterium leontopitheci</name>
    <dbReference type="NCBI Taxonomy" id="2650774"/>
    <lineage>
        <taxon>Bacteria</taxon>
        <taxon>Bacillati</taxon>
        <taxon>Actinomycetota</taxon>
        <taxon>Actinomycetes</taxon>
        <taxon>Bifidobacteriales</taxon>
        <taxon>Bifidobacteriaceae</taxon>
        <taxon>Bifidobacterium</taxon>
    </lineage>
</organism>
<dbReference type="AlphaFoldDB" id="A0A6I1GLR4"/>
<evidence type="ECO:0000256" key="2">
    <source>
        <dbReference type="SAM" id="Phobius"/>
    </source>
</evidence>
<protein>
    <submittedName>
        <fullName evidence="3">Uncharacterized protein</fullName>
    </submittedName>
</protein>
<keyword evidence="2" id="KW-0812">Transmembrane</keyword>
<feature type="transmembrane region" description="Helical" evidence="2">
    <location>
        <begin position="31"/>
        <end position="56"/>
    </location>
</feature>
<reference evidence="3 4" key="1">
    <citation type="submission" date="2019-09" db="EMBL/GenBank/DDBJ databases">
        <title>Characterization of the phylogenetic diversity of two novel species belonging to the genus Bifidobacterium: Bifidobacterium cebidarum sp. nov. and Bifidobacterium leontopitheci sp. nov.</title>
        <authorList>
            <person name="Lugli G.A."/>
            <person name="Duranti S."/>
            <person name="Milani C."/>
            <person name="Turroni F."/>
            <person name="Ventura M."/>
        </authorList>
    </citation>
    <scope>NUCLEOTIDE SEQUENCE [LARGE SCALE GENOMIC DNA]</scope>
    <source>
        <strain evidence="3 4">LMG 31471</strain>
    </source>
</reference>
<feature type="region of interest" description="Disordered" evidence="1">
    <location>
        <begin position="1"/>
        <end position="22"/>
    </location>
</feature>
<name>A0A6I1GLR4_9BIFI</name>
<gene>
    <name evidence="3" type="ORF">F7D09_1148</name>
</gene>
<keyword evidence="2" id="KW-0472">Membrane</keyword>